<dbReference type="InParanoid" id="A0A0C3BCF1"/>
<dbReference type="AlphaFoldDB" id="A0A0C3BCF1"/>
<evidence type="ECO:0000256" key="1">
    <source>
        <dbReference type="SAM" id="MobiDB-lite"/>
    </source>
</evidence>
<feature type="compositionally biased region" description="Polar residues" evidence="1">
    <location>
        <begin position="18"/>
        <end position="29"/>
    </location>
</feature>
<sequence length="169" mass="18936">MHSNTSTQTHCFSGRFPSPSTEASTRTSANSTSLMRDYCCPRRNCRRSFRTSPYCRITKVDHKRSFGEEEGDIITENGTAQPSRKLSMGIRHPRVPNQPDTEFISVTYPSMMVVMISIIQSRQQLLPSSSFHPVFGHFLDDIADENVPRETAIFPHLAAALSAGMTILI</sequence>
<protein>
    <submittedName>
        <fullName evidence="2">Uncharacterized protein</fullName>
    </submittedName>
</protein>
<gene>
    <name evidence="2" type="ORF">PILCRDRAFT_689461</name>
</gene>
<reference evidence="2 3" key="1">
    <citation type="submission" date="2014-04" db="EMBL/GenBank/DDBJ databases">
        <authorList>
            <consortium name="DOE Joint Genome Institute"/>
            <person name="Kuo A."/>
            <person name="Tarkka M."/>
            <person name="Buscot F."/>
            <person name="Kohler A."/>
            <person name="Nagy L.G."/>
            <person name="Floudas D."/>
            <person name="Copeland A."/>
            <person name="Barry K.W."/>
            <person name="Cichocki N."/>
            <person name="Veneault-Fourrey C."/>
            <person name="LaButti K."/>
            <person name="Lindquist E.A."/>
            <person name="Lipzen A."/>
            <person name="Lundell T."/>
            <person name="Morin E."/>
            <person name="Murat C."/>
            <person name="Sun H."/>
            <person name="Tunlid A."/>
            <person name="Henrissat B."/>
            <person name="Grigoriev I.V."/>
            <person name="Hibbett D.S."/>
            <person name="Martin F."/>
            <person name="Nordberg H.P."/>
            <person name="Cantor M.N."/>
            <person name="Hua S.X."/>
        </authorList>
    </citation>
    <scope>NUCLEOTIDE SEQUENCE [LARGE SCALE GENOMIC DNA]</scope>
    <source>
        <strain evidence="2 3">F 1598</strain>
    </source>
</reference>
<feature type="region of interest" description="Disordered" evidence="1">
    <location>
        <begin position="1"/>
        <end position="29"/>
    </location>
</feature>
<reference evidence="3" key="2">
    <citation type="submission" date="2015-01" db="EMBL/GenBank/DDBJ databases">
        <title>Evolutionary Origins and Diversification of the Mycorrhizal Mutualists.</title>
        <authorList>
            <consortium name="DOE Joint Genome Institute"/>
            <consortium name="Mycorrhizal Genomics Consortium"/>
            <person name="Kohler A."/>
            <person name="Kuo A."/>
            <person name="Nagy L.G."/>
            <person name="Floudas D."/>
            <person name="Copeland A."/>
            <person name="Barry K.W."/>
            <person name="Cichocki N."/>
            <person name="Veneault-Fourrey C."/>
            <person name="LaButti K."/>
            <person name="Lindquist E.A."/>
            <person name="Lipzen A."/>
            <person name="Lundell T."/>
            <person name="Morin E."/>
            <person name="Murat C."/>
            <person name="Riley R."/>
            <person name="Ohm R."/>
            <person name="Sun H."/>
            <person name="Tunlid A."/>
            <person name="Henrissat B."/>
            <person name="Grigoriev I.V."/>
            <person name="Hibbett D.S."/>
            <person name="Martin F."/>
        </authorList>
    </citation>
    <scope>NUCLEOTIDE SEQUENCE [LARGE SCALE GENOMIC DNA]</scope>
    <source>
        <strain evidence="3">F 1598</strain>
    </source>
</reference>
<organism evidence="2 3">
    <name type="scientific">Piloderma croceum (strain F 1598)</name>
    <dbReference type="NCBI Taxonomy" id="765440"/>
    <lineage>
        <taxon>Eukaryota</taxon>
        <taxon>Fungi</taxon>
        <taxon>Dikarya</taxon>
        <taxon>Basidiomycota</taxon>
        <taxon>Agaricomycotina</taxon>
        <taxon>Agaricomycetes</taxon>
        <taxon>Agaricomycetidae</taxon>
        <taxon>Atheliales</taxon>
        <taxon>Atheliaceae</taxon>
        <taxon>Piloderma</taxon>
    </lineage>
</organism>
<accession>A0A0C3BCF1</accession>
<proteinExistence type="predicted"/>
<dbReference type="Proteomes" id="UP000054166">
    <property type="component" value="Unassembled WGS sequence"/>
</dbReference>
<evidence type="ECO:0000313" key="3">
    <source>
        <dbReference type="Proteomes" id="UP000054166"/>
    </source>
</evidence>
<keyword evidence="3" id="KW-1185">Reference proteome</keyword>
<dbReference type="HOGENOM" id="CLU_1579130_0_0_1"/>
<dbReference type="EMBL" id="KN833052">
    <property type="protein sequence ID" value="KIM75002.1"/>
    <property type="molecule type" value="Genomic_DNA"/>
</dbReference>
<feature type="compositionally biased region" description="Polar residues" evidence="1">
    <location>
        <begin position="1"/>
        <end position="11"/>
    </location>
</feature>
<evidence type="ECO:0000313" key="2">
    <source>
        <dbReference type="EMBL" id="KIM75002.1"/>
    </source>
</evidence>
<name>A0A0C3BCF1_PILCF</name>